<dbReference type="EMBL" id="SPHZ02000001">
    <property type="protein sequence ID" value="KAF0935423.1"/>
    <property type="molecule type" value="Genomic_DNA"/>
</dbReference>
<evidence type="ECO:0000256" key="1">
    <source>
        <dbReference type="SAM" id="MobiDB-lite"/>
    </source>
</evidence>
<name>A0A6G1FF29_9ORYZ</name>
<proteinExistence type="predicted"/>
<keyword evidence="3" id="KW-1185">Reference proteome</keyword>
<organism evidence="2 3">
    <name type="scientific">Oryza meyeriana var. granulata</name>
    <dbReference type="NCBI Taxonomy" id="110450"/>
    <lineage>
        <taxon>Eukaryota</taxon>
        <taxon>Viridiplantae</taxon>
        <taxon>Streptophyta</taxon>
        <taxon>Embryophyta</taxon>
        <taxon>Tracheophyta</taxon>
        <taxon>Spermatophyta</taxon>
        <taxon>Magnoliopsida</taxon>
        <taxon>Liliopsida</taxon>
        <taxon>Poales</taxon>
        <taxon>Poaceae</taxon>
        <taxon>BOP clade</taxon>
        <taxon>Oryzoideae</taxon>
        <taxon>Oryzeae</taxon>
        <taxon>Oryzinae</taxon>
        <taxon>Oryza</taxon>
        <taxon>Oryza meyeriana</taxon>
    </lineage>
</organism>
<evidence type="ECO:0000313" key="3">
    <source>
        <dbReference type="Proteomes" id="UP000479710"/>
    </source>
</evidence>
<sequence length="62" mass="6934">MPTAWKMHQISRHPMATGHRQPSGDKGTKKKKGERKGGKELREMWPTVAAAAKGLARRGLER</sequence>
<evidence type="ECO:0000313" key="2">
    <source>
        <dbReference type="EMBL" id="KAF0935423.1"/>
    </source>
</evidence>
<dbReference type="AlphaFoldDB" id="A0A6G1FF29"/>
<comment type="caution">
    <text evidence="2">The sequence shown here is derived from an EMBL/GenBank/DDBJ whole genome shotgun (WGS) entry which is preliminary data.</text>
</comment>
<accession>A0A6G1FF29</accession>
<dbReference type="Proteomes" id="UP000479710">
    <property type="component" value="Unassembled WGS sequence"/>
</dbReference>
<reference evidence="2 3" key="1">
    <citation type="submission" date="2019-11" db="EMBL/GenBank/DDBJ databases">
        <title>Whole genome sequence of Oryza granulata.</title>
        <authorList>
            <person name="Li W."/>
        </authorList>
    </citation>
    <scope>NUCLEOTIDE SEQUENCE [LARGE SCALE GENOMIC DNA]</scope>
    <source>
        <strain evidence="3">cv. Menghai</strain>
        <tissue evidence="2">Leaf</tissue>
    </source>
</reference>
<gene>
    <name evidence="2" type="ORF">E2562_032678</name>
</gene>
<feature type="region of interest" description="Disordered" evidence="1">
    <location>
        <begin position="1"/>
        <end position="44"/>
    </location>
</feature>
<protein>
    <submittedName>
        <fullName evidence="2">Uncharacterized protein</fullName>
    </submittedName>
</protein>